<comment type="caution">
    <text evidence="1">The sequence shown here is derived from an EMBL/GenBank/DDBJ whole genome shotgun (WGS) entry which is preliminary data.</text>
</comment>
<reference evidence="1" key="1">
    <citation type="journal article" date="2015" name="Nature">
        <title>Complex archaea that bridge the gap between prokaryotes and eukaryotes.</title>
        <authorList>
            <person name="Spang A."/>
            <person name="Saw J.H."/>
            <person name="Jorgensen S.L."/>
            <person name="Zaremba-Niedzwiedzka K."/>
            <person name="Martijn J."/>
            <person name="Lind A.E."/>
            <person name="van Eijk R."/>
            <person name="Schleper C."/>
            <person name="Guy L."/>
            <person name="Ettema T.J."/>
        </authorList>
    </citation>
    <scope>NUCLEOTIDE SEQUENCE</scope>
</reference>
<proteinExistence type="predicted"/>
<dbReference type="AlphaFoldDB" id="A0A0F9F6A1"/>
<evidence type="ECO:0000313" key="1">
    <source>
        <dbReference type="EMBL" id="KKL81788.1"/>
    </source>
</evidence>
<organism evidence="1">
    <name type="scientific">marine sediment metagenome</name>
    <dbReference type="NCBI Taxonomy" id="412755"/>
    <lineage>
        <taxon>unclassified sequences</taxon>
        <taxon>metagenomes</taxon>
        <taxon>ecological metagenomes</taxon>
    </lineage>
</organism>
<name>A0A0F9F6A1_9ZZZZ</name>
<gene>
    <name evidence="1" type="ORF">LCGC14_1991230</name>
</gene>
<dbReference type="EMBL" id="LAZR01022463">
    <property type="protein sequence ID" value="KKL81788.1"/>
    <property type="molecule type" value="Genomic_DNA"/>
</dbReference>
<protein>
    <submittedName>
        <fullName evidence="1">Uncharacterized protein</fullName>
    </submittedName>
</protein>
<accession>A0A0F9F6A1</accession>
<sequence length="46" mass="5387">MIAIITGDIINSENYAVSEWIDILKNYLSKYGESPKDWDIYRGDEF</sequence>
<feature type="non-terminal residue" evidence="1">
    <location>
        <position position="46"/>
    </location>
</feature>